<evidence type="ECO:0000313" key="1">
    <source>
        <dbReference type="EMBL" id="QJA50377.1"/>
    </source>
</evidence>
<accession>A0A6H1ZST6</accession>
<evidence type="ECO:0000313" key="3">
    <source>
        <dbReference type="EMBL" id="QJA86431.1"/>
    </source>
</evidence>
<reference evidence="1" key="1">
    <citation type="submission" date="2020-03" db="EMBL/GenBank/DDBJ databases">
        <title>The deep terrestrial virosphere.</title>
        <authorList>
            <person name="Holmfeldt K."/>
            <person name="Nilsson E."/>
            <person name="Simone D."/>
            <person name="Lopez-Fernandez M."/>
            <person name="Wu X."/>
            <person name="de Brujin I."/>
            <person name="Lundin D."/>
            <person name="Andersson A."/>
            <person name="Bertilsson S."/>
            <person name="Dopson M."/>
        </authorList>
    </citation>
    <scope>NUCLEOTIDE SEQUENCE</scope>
    <source>
        <strain evidence="2">MM415A03559</strain>
        <strain evidence="3">MM415B02082</strain>
        <strain evidence="1">TM448A01721</strain>
    </source>
</reference>
<organism evidence="1">
    <name type="scientific">viral metagenome</name>
    <dbReference type="NCBI Taxonomy" id="1070528"/>
    <lineage>
        <taxon>unclassified sequences</taxon>
        <taxon>metagenomes</taxon>
        <taxon>organismal metagenomes</taxon>
    </lineage>
</organism>
<sequence>MIDKENMTVTCDVCGRTEKIDFSESPTFNFVMGVNGTRYETVGKDNVCERCYKIDDNEVEGEIKS</sequence>
<gene>
    <name evidence="2" type="ORF">MM415A03559_0011</name>
    <name evidence="3" type="ORF">MM415B02082_0009</name>
    <name evidence="1" type="ORF">TM448A01721_0014</name>
</gene>
<dbReference type="EMBL" id="MT144191">
    <property type="protein sequence ID" value="QJA50377.1"/>
    <property type="molecule type" value="Genomic_DNA"/>
</dbReference>
<dbReference type="EMBL" id="MT142634">
    <property type="protein sequence ID" value="QJA86431.1"/>
    <property type="molecule type" value="Genomic_DNA"/>
</dbReference>
<name>A0A6H1ZST6_9ZZZZ</name>
<dbReference type="AlphaFoldDB" id="A0A6H1ZST6"/>
<evidence type="ECO:0000313" key="2">
    <source>
        <dbReference type="EMBL" id="QJA70799.1"/>
    </source>
</evidence>
<proteinExistence type="predicted"/>
<dbReference type="EMBL" id="MT141821">
    <property type="protein sequence ID" value="QJA70799.1"/>
    <property type="molecule type" value="Genomic_DNA"/>
</dbReference>
<protein>
    <submittedName>
        <fullName evidence="1">Uncharacterized protein</fullName>
    </submittedName>
</protein>